<accession>A0A8W8MGU1</accession>
<feature type="compositionally biased region" description="Basic residues" evidence="2">
    <location>
        <begin position="458"/>
        <end position="468"/>
    </location>
</feature>
<feature type="coiled-coil region" evidence="1">
    <location>
        <begin position="379"/>
        <end position="408"/>
    </location>
</feature>
<evidence type="ECO:0000256" key="2">
    <source>
        <dbReference type="SAM" id="MobiDB-lite"/>
    </source>
</evidence>
<feature type="compositionally biased region" description="Basic and acidic residues" evidence="2">
    <location>
        <begin position="127"/>
        <end position="137"/>
    </location>
</feature>
<feature type="compositionally biased region" description="Basic and acidic residues" evidence="2">
    <location>
        <begin position="446"/>
        <end position="457"/>
    </location>
</feature>
<evidence type="ECO:0000313" key="4">
    <source>
        <dbReference type="Proteomes" id="UP000005408"/>
    </source>
</evidence>
<feature type="compositionally biased region" description="Basic and acidic residues" evidence="2">
    <location>
        <begin position="16"/>
        <end position="29"/>
    </location>
</feature>
<feature type="region of interest" description="Disordered" evidence="2">
    <location>
        <begin position="1"/>
        <end position="29"/>
    </location>
</feature>
<keyword evidence="4" id="KW-1185">Reference proteome</keyword>
<evidence type="ECO:0000313" key="3">
    <source>
        <dbReference type="EnsemblMetazoa" id="G33023.1:cds"/>
    </source>
</evidence>
<sequence>MATGGLPLPRNGDSQNKIEETNTSTKDKRDVILSEKGLLAFEDESSKYKKPIFETWGKVEKCILRVQKCDRTIEQYQILQSDIENTFSEFHNSIKQYLVFLQRHSRSEQGNMATGGLPLPRNGDSQNKIEETNTSTKDKRDVILSEKGLLAFEDESSKYKKPIFETWGKVEKCILRVQKCDRTIEQYQILQSDIENTFSEFHNSIKQYLVFLQRHSRSEQGNMATGGLPLPRNGDSQNKIEETNTSTKDKRDVILSEKGLLAFEDESSKYKKPIFETWGKVEKCILRVQKCDRTIEQYQILQSDIENTFSEFHNSIKQYLVFLQRHSRSEQGKSEMKRCTEDFEKGKSVVYKALDNIKAAKLDLLETASEISTTSTEKKRRKERKLEIMKKEAELRKQKLRLEEDESIRIAEMNRKKCELDIDLDLLKQEQSASDDELSMEQDLADIERESSGERTQKFVKKHPFQSC</sequence>
<organism evidence="3 4">
    <name type="scientific">Magallana gigas</name>
    <name type="common">Pacific oyster</name>
    <name type="synonym">Crassostrea gigas</name>
    <dbReference type="NCBI Taxonomy" id="29159"/>
    <lineage>
        <taxon>Eukaryota</taxon>
        <taxon>Metazoa</taxon>
        <taxon>Spiralia</taxon>
        <taxon>Lophotrochozoa</taxon>
        <taxon>Mollusca</taxon>
        <taxon>Bivalvia</taxon>
        <taxon>Autobranchia</taxon>
        <taxon>Pteriomorphia</taxon>
        <taxon>Ostreida</taxon>
        <taxon>Ostreoidea</taxon>
        <taxon>Ostreidae</taxon>
        <taxon>Magallana</taxon>
    </lineage>
</organism>
<proteinExistence type="predicted"/>
<feature type="region of interest" description="Disordered" evidence="2">
    <location>
        <begin position="110"/>
        <end position="137"/>
    </location>
</feature>
<dbReference type="EnsemblMetazoa" id="G33023.1">
    <property type="protein sequence ID" value="G33023.1:cds"/>
    <property type="gene ID" value="G33023"/>
</dbReference>
<feature type="compositionally biased region" description="Acidic residues" evidence="2">
    <location>
        <begin position="433"/>
        <end position="445"/>
    </location>
</feature>
<reference evidence="3" key="1">
    <citation type="submission" date="2022-08" db="UniProtKB">
        <authorList>
            <consortium name="EnsemblMetazoa"/>
        </authorList>
    </citation>
    <scope>IDENTIFICATION</scope>
    <source>
        <strain evidence="3">05x7-T-G4-1.051#20</strain>
    </source>
</reference>
<name>A0A8W8MGU1_MAGGI</name>
<protein>
    <submittedName>
        <fullName evidence="3">Uncharacterized protein</fullName>
    </submittedName>
</protein>
<feature type="compositionally biased region" description="Basic and acidic residues" evidence="2">
    <location>
        <begin position="238"/>
        <end position="248"/>
    </location>
</feature>
<dbReference type="AlphaFoldDB" id="A0A8W8MGU1"/>
<evidence type="ECO:0000256" key="1">
    <source>
        <dbReference type="SAM" id="Coils"/>
    </source>
</evidence>
<keyword evidence="1" id="KW-0175">Coiled coil</keyword>
<dbReference type="Proteomes" id="UP000005408">
    <property type="component" value="Unassembled WGS sequence"/>
</dbReference>
<feature type="region of interest" description="Disordered" evidence="2">
    <location>
        <begin position="221"/>
        <end position="248"/>
    </location>
</feature>
<feature type="region of interest" description="Disordered" evidence="2">
    <location>
        <begin position="431"/>
        <end position="468"/>
    </location>
</feature>